<evidence type="ECO:0000256" key="2">
    <source>
        <dbReference type="ARBA" id="ARBA00005182"/>
    </source>
</evidence>
<keyword evidence="4" id="KW-0732">Signal</keyword>
<dbReference type="EMBL" id="AM180255">
    <property type="protein sequence ID" value="CAJ53980.1"/>
    <property type="molecule type" value="Genomic_DNA"/>
</dbReference>
<geneLocation type="plasmid" evidence="10">
    <name>pLaw3</name>
</geneLocation>
<keyword evidence="6" id="KW-0016">Alginate biosynthesis</keyword>
<organism evidence="9 10">
    <name type="scientific">Lawsonia intracellularis (strain PHE/MN1-00)</name>
    <dbReference type="NCBI Taxonomy" id="363253"/>
    <lineage>
        <taxon>Bacteria</taxon>
        <taxon>Pseudomonadati</taxon>
        <taxon>Thermodesulfobacteriota</taxon>
        <taxon>Desulfovibrionia</taxon>
        <taxon>Desulfovibrionales</taxon>
        <taxon>Desulfovibrionaceae</taxon>
        <taxon>Lawsonia</taxon>
    </lineage>
</organism>
<keyword evidence="5" id="KW-0574">Periplasm</keyword>
<evidence type="ECO:0000256" key="4">
    <source>
        <dbReference type="ARBA" id="ARBA00022729"/>
    </source>
</evidence>
<feature type="domain" description="AlgX/AlgJ SGNH hydrolase-like" evidence="8">
    <location>
        <begin position="133"/>
        <end position="233"/>
    </location>
</feature>
<evidence type="ECO:0000256" key="6">
    <source>
        <dbReference type="ARBA" id="ARBA00022841"/>
    </source>
</evidence>
<dbReference type="Proteomes" id="UP000002430">
    <property type="component" value="Plasmid 3"/>
</dbReference>
<comment type="subcellular location">
    <subcellularLocation>
        <location evidence="1">Periplasm</location>
    </subcellularLocation>
</comment>
<evidence type="ECO:0000256" key="5">
    <source>
        <dbReference type="ARBA" id="ARBA00022764"/>
    </source>
</evidence>
<dbReference type="KEGG" id="lip:LIC028"/>
<evidence type="ECO:0000313" key="10">
    <source>
        <dbReference type="Proteomes" id="UP000002430"/>
    </source>
</evidence>
<accession>Q1MNV3</accession>
<dbReference type="GO" id="GO:0016740">
    <property type="term" value="F:transferase activity"/>
    <property type="evidence" value="ECO:0007669"/>
    <property type="project" value="UniProtKB-KW"/>
</dbReference>
<evidence type="ECO:0000259" key="8">
    <source>
        <dbReference type="Pfam" id="PF16822"/>
    </source>
</evidence>
<dbReference type="SUPFAM" id="SSF52266">
    <property type="entry name" value="SGNH hydrolase"/>
    <property type="match status" value="1"/>
</dbReference>
<dbReference type="RefSeq" id="WP_011527347.1">
    <property type="nucleotide sequence ID" value="NC_008014.1"/>
</dbReference>
<evidence type="ECO:0000256" key="7">
    <source>
        <dbReference type="SAM" id="Phobius"/>
    </source>
</evidence>
<proteinExistence type="predicted"/>
<evidence type="ECO:0000256" key="1">
    <source>
        <dbReference type="ARBA" id="ARBA00004418"/>
    </source>
</evidence>
<dbReference type="Pfam" id="PF16822">
    <property type="entry name" value="ALGX"/>
    <property type="match status" value="1"/>
</dbReference>
<name>Q1MNV3_LAWIP</name>
<feature type="transmembrane region" description="Helical" evidence="7">
    <location>
        <begin position="7"/>
        <end position="25"/>
    </location>
</feature>
<keyword evidence="3" id="KW-0808">Transferase</keyword>
<dbReference type="GO" id="GO:0042597">
    <property type="term" value="C:periplasmic space"/>
    <property type="evidence" value="ECO:0007669"/>
    <property type="project" value="UniProtKB-SubCell"/>
</dbReference>
<dbReference type="UniPathway" id="UPA00286"/>
<dbReference type="AlphaFoldDB" id="Q1MNV3"/>
<comment type="pathway">
    <text evidence="2">Glycan biosynthesis; alginate biosynthesis.</text>
</comment>
<keyword evidence="7" id="KW-1133">Transmembrane helix</keyword>
<reference evidence="9 10" key="1">
    <citation type="submission" date="2005-11" db="EMBL/GenBank/DDBJ databases">
        <title>The complete genome sequence of Lawsonia intracellularis: the causative agent of proliferative enteropathy.</title>
        <authorList>
            <person name="Kaur K."/>
            <person name="Zhang Q."/>
            <person name="Beckler D."/>
            <person name="Munir S."/>
            <person name="Li L."/>
            <person name="Kinsley K."/>
            <person name="Herron L."/>
            <person name="Peterson A."/>
            <person name="May B."/>
            <person name="Singh S."/>
            <person name="Gebhart C."/>
            <person name="Kapur V."/>
        </authorList>
    </citation>
    <scope>NUCLEOTIDE SEQUENCE [LARGE SCALE GENOMIC DNA]</scope>
    <source>
        <strain evidence="9 10">PHE/MN1-00</strain>
        <plasmid evidence="10">pLaw3</plasmid>
    </source>
</reference>
<dbReference type="InterPro" id="IPR031811">
    <property type="entry name" value="ALGX/ALGJ_SGNH-like"/>
</dbReference>
<dbReference type="GO" id="GO:0042121">
    <property type="term" value="P:alginic acid biosynthetic process"/>
    <property type="evidence" value="ECO:0007669"/>
    <property type="project" value="UniProtKB-UniPathway"/>
</dbReference>
<dbReference type="HOGENOM" id="CLU_039917_0_0_7"/>
<keyword evidence="7" id="KW-0472">Membrane</keyword>
<protein>
    <recommendedName>
        <fullName evidence="8">AlgX/AlgJ SGNH hydrolase-like domain-containing protein</fullName>
    </recommendedName>
</protein>
<evidence type="ECO:0000256" key="3">
    <source>
        <dbReference type="ARBA" id="ARBA00022679"/>
    </source>
</evidence>
<evidence type="ECO:0000313" key="9">
    <source>
        <dbReference type="EMBL" id="CAJ53980.1"/>
    </source>
</evidence>
<keyword evidence="10" id="KW-1185">Reference proteome</keyword>
<dbReference type="OrthoDB" id="175771at2"/>
<keyword evidence="9" id="KW-0614">Plasmid</keyword>
<keyword evidence="7" id="KW-0812">Transmembrane</keyword>
<sequence>MQVIQSIFIFIFLLFSTMPFCLSLLDLSPKTVTLRENRVLTENPSLKDTPFQKWPKVLDPRFQDCLAFRSHYVALYLKIWEEWLSAPVGEYATGYENDVFYVTSLKNYLGVTPITPEKYAYFKLAHAGLYAFFKTKNIPYVFITIPDKTSLYPELLPFWAHWCKGESWYDQFTKAIKEIGIPWIDLFPIFKEKKATYKVYNKNYDTMHMNAYGVETCYQEIGKRLQFPELMPTSRNEFYTVSWDKIVISKFIKENVPVFQLLHTDRFQPIEIPGLVNFEANYWHKPRLNNNKPLSPLTVWLVTDSYFLLSGHQEREYPVFRGDIPLLAYHTKNLFTTHVQYFLSPFFQELLKKGPYPDILIETLVERNWTTMDRAKEDPFIRIAGDIYLHTPGYLLTPPLIDNYIYI</sequence>
<gene>
    <name evidence="9" type="ordered locus">LIC028</name>
</gene>